<evidence type="ECO:0000256" key="1">
    <source>
        <dbReference type="SAM" id="SignalP"/>
    </source>
</evidence>
<evidence type="ECO:0000313" key="2">
    <source>
        <dbReference type="EMBL" id="XCD15063.1"/>
    </source>
</evidence>
<accession>A0AAU8BHN9</accession>
<keyword evidence="1" id="KW-0732">Signal</keyword>
<feature type="chain" id="PRO_5043919193" evidence="1">
    <location>
        <begin position="21"/>
        <end position="153"/>
    </location>
</feature>
<dbReference type="EMBL" id="CP115920">
    <property type="protein sequence ID" value="XCD15063.1"/>
    <property type="molecule type" value="Genomic_DNA"/>
</dbReference>
<feature type="signal peptide" evidence="1">
    <location>
        <begin position="1"/>
        <end position="20"/>
    </location>
</feature>
<sequence>MKKLILLTLFVAVTYISAYAKVYQQTANYFHHAQAQEHDGNYIEALKGLDKIELRIDEDYVGGYQQVIEAWEQSGMKPKPSFYYESQPKPKEIIGKMTNEQLDSFIDVYLELDNKYVLEAAKLRYNRAIAKADTSVAESTAELLTEAFDYQLK</sequence>
<reference evidence="2" key="1">
    <citation type="submission" date="2023-01" db="EMBL/GenBank/DDBJ databases">
        <title>Vibrio sp. CB1-14 genome sequencing.</title>
        <authorList>
            <person name="Otstavnykh N."/>
            <person name="Isaeva M."/>
            <person name="Meleshko D."/>
        </authorList>
    </citation>
    <scope>NUCLEOTIDE SEQUENCE</scope>
    <source>
        <strain evidence="2">CB1-14</strain>
    </source>
</reference>
<protein>
    <submittedName>
        <fullName evidence="2">Uncharacterized protein</fullName>
    </submittedName>
</protein>
<dbReference type="KEGG" id="vck:PG915_10705"/>
<proteinExistence type="predicted"/>
<dbReference type="RefSeq" id="WP_353496523.1">
    <property type="nucleotide sequence ID" value="NZ_CP115920.1"/>
</dbReference>
<dbReference type="AlphaFoldDB" id="A0AAU8BHN9"/>
<name>A0AAU8BHN9_9VIBR</name>
<organism evidence="2">
    <name type="scientific">Vibrio chaetopteri</name>
    <dbReference type="NCBI Taxonomy" id="3016528"/>
    <lineage>
        <taxon>Bacteria</taxon>
        <taxon>Pseudomonadati</taxon>
        <taxon>Pseudomonadota</taxon>
        <taxon>Gammaproteobacteria</taxon>
        <taxon>Vibrionales</taxon>
        <taxon>Vibrionaceae</taxon>
        <taxon>Vibrio</taxon>
    </lineage>
</organism>
<gene>
    <name evidence="2" type="ORF">PG915_10705</name>
</gene>